<dbReference type="Proteomes" id="UP001464555">
    <property type="component" value="Unassembled WGS sequence"/>
</dbReference>
<feature type="compositionally biased region" description="Basic and acidic residues" evidence="1">
    <location>
        <begin position="22"/>
        <end position="50"/>
    </location>
</feature>
<keyword evidence="4" id="KW-1185">Reference proteome</keyword>
<feature type="signal peptide" evidence="2">
    <location>
        <begin position="1"/>
        <end position="22"/>
    </location>
</feature>
<feature type="compositionally biased region" description="Basic and acidic residues" evidence="1">
    <location>
        <begin position="67"/>
        <end position="90"/>
    </location>
</feature>
<protein>
    <submittedName>
        <fullName evidence="3">Uncharacterized protein</fullName>
    </submittedName>
</protein>
<evidence type="ECO:0000313" key="4">
    <source>
        <dbReference type="Proteomes" id="UP001464555"/>
    </source>
</evidence>
<sequence length="90" mass="9782">MKKILIPSIVALALLTACNKKADAHDHEGHDHSGHEHFEGDGHDHSKDDMSGDGAHSQEEFTVGTDSVKHTDNDGHDHSDDGHSHDGHQH</sequence>
<name>A0ABU9HZH3_9FLAO</name>
<gene>
    <name evidence="3" type="ORF">AAEO56_14860</name>
</gene>
<dbReference type="RefSeq" id="WP_341697851.1">
    <property type="nucleotide sequence ID" value="NZ_JBBYHR010000009.1"/>
</dbReference>
<reference evidence="3 4" key="1">
    <citation type="submission" date="2024-04" db="EMBL/GenBank/DDBJ databases">
        <title>Flavobacterium sp. DGU11 16S ribosomal RNA gene Genome sequencing and assembly.</title>
        <authorList>
            <person name="Park S."/>
        </authorList>
    </citation>
    <scope>NUCLEOTIDE SEQUENCE [LARGE SCALE GENOMIC DNA]</scope>
    <source>
        <strain evidence="3 4">DGU11</strain>
    </source>
</reference>
<evidence type="ECO:0000256" key="1">
    <source>
        <dbReference type="SAM" id="MobiDB-lite"/>
    </source>
</evidence>
<organism evidence="3 4">
    <name type="scientific">Flavobacterium arundinis</name>
    <dbReference type="NCBI Taxonomy" id="3139143"/>
    <lineage>
        <taxon>Bacteria</taxon>
        <taxon>Pseudomonadati</taxon>
        <taxon>Bacteroidota</taxon>
        <taxon>Flavobacteriia</taxon>
        <taxon>Flavobacteriales</taxon>
        <taxon>Flavobacteriaceae</taxon>
        <taxon>Flavobacterium</taxon>
    </lineage>
</organism>
<evidence type="ECO:0000313" key="3">
    <source>
        <dbReference type="EMBL" id="MEL1245553.1"/>
    </source>
</evidence>
<accession>A0ABU9HZH3</accession>
<feature type="region of interest" description="Disordered" evidence="1">
    <location>
        <begin position="22"/>
        <end position="90"/>
    </location>
</feature>
<keyword evidence="2" id="KW-0732">Signal</keyword>
<proteinExistence type="predicted"/>
<dbReference type="EMBL" id="JBBYHR010000009">
    <property type="protein sequence ID" value="MEL1245553.1"/>
    <property type="molecule type" value="Genomic_DNA"/>
</dbReference>
<dbReference type="PROSITE" id="PS51257">
    <property type="entry name" value="PROKAR_LIPOPROTEIN"/>
    <property type="match status" value="1"/>
</dbReference>
<evidence type="ECO:0000256" key="2">
    <source>
        <dbReference type="SAM" id="SignalP"/>
    </source>
</evidence>
<comment type="caution">
    <text evidence="3">The sequence shown here is derived from an EMBL/GenBank/DDBJ whole genome shotgun (WGS) entry which is preliminary data.</text>
</comment>
<feature type="chain" id="PRO_5046395342" evidence="2">
    <location>
        <begin position="23"/>
        <end position="90"/>
    </location>
</feature>